<keyword evidence="3 7" id="KW-0378">Hydrolase</keyword>
<keyword evidence="6" id="KW-0325">Glycoprotein</keyword>
<dbReference type="InterPro" id="IPR006693">
    <property type="entry name" value="AB_hydrolase_lipase"/>
</dbReference>
<keyword evidence="2 9" id="KW-0732">Signal</keyword>
<keyword evidence="4 7" id="KW-0442">Lipid degradation</keyword>
<evidence type="ECO:0000256" key="2">
    <source>
        <dbReference type="ARBA" id="ARBA00022729"/>
    </source>
</evidence>
<feature type="signal peptide" evidence="9">
    <location>
        <begin position="1"/>
        <end position="16"/>
    </location>
</feature>
<gene>
    <name evidence="11" type="ORF">CEUTPL_LOCUS7171</name>
</gene>
<protein>
    <recommendedName>
        <fullName evidence="7">Lipase</fullName>
    </recommendedName>
</protein>
<dbReference type="FunFam" id="3.40.50.1820:FF:000021">
    <property type="entry name" value="Lipase"/>
    <property type="match status" value="1"/>
</dbReference>
<organism evidence="11 12">
    <name type="scientific">Ceutorhynchus assimilis</name>
    <name type="common">cabbage seed weevil</name>
    <dbReference type="NCBI Taxonomy" id="467358"/>
    <lineage>
        <taxon>Eukaryota</taxon>
        <taxon>Metazoa</taxon>
        <taxon>Ecdysozoa</taxon>
        <taxon>Arthropoda</taxon>
        <taxon>Hexapoda</taxon>
        <taxon>Insecta</taxon>
        <taxon>Pterygota</taxon>
        <taxon>Neoptera</taxon>
        <taxon>Endopterygota</taxon>
        <taxon>Coleoptera</taxon>
        <taxon>Polyphaga</taxon>
        <taxon>Cucujiformia</taxon>
        <taxon>Curculionidae</taxon>
        <taxon>Ceutorhynchinae</taxon>
        <taxon>Ceutorhynchus</taxon>
    </lineage>
</organism>
<dbReference type="PANTHER" id="PTHR11005">
    <property type="entry name" value="LYSOSOMAL ACID LIPASE-RELATED"/>
    <property type="match status" value="1"/>
</dbReference>
<dbReference type="AlphaFoldDB" id="A0A9N9MPS3"/>
<evidence type="ECO:0000256" key="8">
    <source>
        <dbReference type="PIRSR" id="PIRSR000862-1"/>
    </source>
</evidence>
<evidence type="ECO:0000256" key="5">
    <source>
        <dbReference type="ARBA" id="ARBA00023098"/>
    </source>
</evidence>
<dbReference type="GO" id="GO:0016042">
    <property type="term" value="P:lipid catabolic process"/>
    <property type="evidence" value="ECO:0007669"/>
    <property type="project" value="UniProtKB-KW"/>
</dbReference>
<evidence type="ECO:0000256" key="7">
    <source>
        <dbReference type="PIRNR" id="PIRNR000862"/>
    </source>
</evidence>
<dbReference type="Pfam" id="PF04083">
    <property type="entry name" value="Abhydro_lipase"/>
    <property type="match status" value="1"/>
</dbReference>
<evidence type="ECO:0000256" key="6">
    <source>
        <dbReference type="ARBA" id="ARBA00023180"/>
    </source>
</evidence>
<dbReference type="GO" id="GO:0016788">
    <property type="term" value="F:hydrolase activity, acting on ester bonds"/>
    <property type="evidence" value="ECO:0007669"/>
    <property type="project" value="InterPro"/>
</dbReference>
<evidence type="ECO:0000256" key="1">
    <source>
        <dbReference type="ARBA" id="ARBA00010701"/>
    </source>
</evidence>
<proteinExistence type="inferred from homology"/>
<dbReference type="EMBL" id="OU892279">
    <property type="protein sequence ID" value="CAG9766592.1"/>
    <property type="molecule type" value="Genomic_DNA"/>
</dbReference>
<feature type="active site" description="Nucleophile" evidence="8">
    <location>
        <position position="179"/>
    </location>
</feature>
<feature type="active site" description="Charge relay system" evidence="8">
    <location>
        <position position="354"/>
    </location>
</feature>
<evidence type="ECO:0000256" key="3">
    <source>
        <dbReference type="ARBA" id="ARBA00022801"/>
    </source>
</evidence>
<keyword evidence="12" id="KW-1185">Reference proteome</keyword>
<accession>A0A9N9MPS3</accession>
<dbReference type="SUPFAM" id="SSF53474">
    <property type="entry name" value="alpha/beta-Hydrolases"/>
    <property type="match status" value="1"/>
</dbReference>
<name>A0A9N9MPS3_9CUCU</name>
<dbReference type="InterPro" id="IPR025483">
    <property type="entry name" value="Lipase_euk"/>
</dbReference>
<comment type="similarity">
    <text evidence="1 7">Belongs to the AB hydrolase superfamily. Lipase family.</text>
</comment>
<sequence>MFFFVVFCIALVGCNGASIPEETFTREDLDLLMVQTFGDSDNFTVECLIDSQGYPVETHHVTTSDGYILALHRIPHGRTSRNKGKVAFLQHGLLASSADWCILGAGKALAFQLADEGYDVWLGNARGNSWSRNHTTLKPSDIEFWDFSWHEIGIIDIPTMIDYVLETTGQSAVYYVGHSQGTTAYYVMLSRLPEYNKKIAAAASLAPIAFMNHMTSPLLHILSFWTGTMDFLFNIIGMYEFLPNDNFMKRVMSDTVCACDTISQLLCTNSLFAICGFSRSQMNTTLLPYLMKFTPAGSSTHQLLHYGQEIKSGRFRQYDFGLLSNTIIYGRLTPPGYDLSKVTAATYLIYSKNDWLSSEKDVLRLCDAMKVGCKGKILMSDFEFNHLDYMFGIDAPKLVYNKVISLFARH</sequence>
<dbReference type="OrthoDB" id="9974421at2759"/>
<reference evidence="11" key="1">
    <citation type="submission" date="2022-01" db="EMBL/GenBank/DDBJ databases">
        <authorList>
            <person name="King R."/>
        </authorList>
    </citation>
    <scope>NUCLEOTIDE SEQUENCE</scope>
</reference>
<feature type="chain" id="PRO_5040335238" description="Lipase" evidence="9">
    <location>
        <begin position="17"/>
        <end position="410"/>
    </location>
</feature>
<keyword evidence="5" id="KW-0443">Lipid metabolism</keyword>
<feature type="domain" description="Partial AB-hydrolase lipase" evidence="10">
    <location>
        <begin position="48"/>
        <end position="102"/>
    </location>
</feature>
<dbReference type="InterPro" id="IPR029058">
    <property type="entry name" value="AB_hydrolase_fold"/>
</dbReference>
<dbReference type="Proteomes" id="UP001152799">
    <property type="component" value="Chromosome 3"/>
</dbReference>
<dbReference type="PIRSF" id="PIRSF000862">
    <property type="entry name" value="Steryl_ester_lip"/>
    <property type="match status" value="1"/>
</dbReference>
<evidence type="ECO:0000313" key="12">
    <source>
        <dbReference type="Proteomes" id="UP001152799"/>
    </source>
</evidence>
<feature type="active site" description="Charge relay system" evidence="8">
    <location>
        <position position="386"/>
    </location>
</feature>
<dbReference type="Gene3D" id="3.40.50.1820">
    <property type="entry name" value="alpha/beta hydrolase"/>
    <property type="match status" value="1"/>
</dbReference>
<evidence type="ECO:0000313" key="11">
    <source>
        <dbReference type="EMBL" id="CAG9766592.1"/>
    </source>
</evidence>
<evidence type="ECO:0000256" key="9">
    <source>
        <dbReference type="SAM" id="SignalP"/>
    </source>
</evidence>
<evidence type="ECO:0000256" key="4">
    <source>
        <dbReference type="ARBA" id="ARBA00022963"/>
    </source>
</evidence>
<evidence type="ECO:0000259" key="10">
    <source>
        <dbReference type="Pfam" id="PF04083"/>
    </source>
</evidence>